<protein>
    <submittedName>
        <fullName evidence="2">Uncharacterized protein</fullName>
    </submittedName>
</protein>
<keyword evidence="3" id="KW-1185">Reference proteome</keyword>
<dbReference type="CDD" id="cd00756">
    <property type="entry name" value="MoaE"/>
    <property type="match status" value="1"/>
</dbReference>
<evidence type="ECO:0000256" key="1">
    <source>
        <dbReference type="SAM" id="MobiDB-lite"/>
    </source>
</evidence>
<dbReference type="GO" id="GO:0006777">
    <property type="term" value="P:Mo-molybdopterin cofactor biosynthetic process"/>
    <property type="evidence" value="ECO:0007669"/>
    <property type="project" value="InterPro"/>
</dbReference>
<dbReference type="EMBL" id="LWDF02000159">
    <property type="protein sequence ID" value="KAE8255446.1"/>
    <property type="molecule type" value="Genomic_DNA"/>
</dbReference>
<feature type="region of interest" description="Disordered" evidence="1">
    <location>
        <begin position="104"/>
        <end position="131"/>
    </location>
</feature>
<organism evidence="2 3">
    <name type="scientific">Tilletia indica</name>
    <dbReference type="NCBI Taxonomy" id="43049"/>
    <lineage>
        <taxon>Eukaryota</taxon>
        <taxon>Fungi</taxon>
        <taxon>Dikarya</taxon>
        <taxon>Basidiomycota</taxon>
        <taxon>Ustilaginomycotina</taxon>
        <taxon>Exobasidiomycetes</taxon>
        <taxon>Tilletiales</taxon>
        <taxon>Tilletiaceae</taxon>
        <taxon>Tilletia</taxon>
    </lineage>
</organism>
<dbReference type="InterPro" id="IPR036563">
    <property type="entry name" value="MoaE_sf"/>
</dbReference>
<reference evidence="2" key="2">
    <citation type="journal article" date="2019" name="IMA Fungus">
        <title>Genome sequencing and comparison of five Tilletia species to identify candidate genes for the detection of regulated species infecting wheat.</title>
        <authorList>
            <person name="Nguyen H.D.T."/>
            <person name="Sultana T."/>
            <person name="Kesanakurti P."/>
            <person name="Hambleton S."/>
        </authorList>
    </citation>
    <scope>NUCLEOTIDE SEQUENCE</scope>
    <source>
        <strain evidence="2">DAOMC 236416</strain>
    </source>
</reference>
<feature type="compositionally biased region" description="Low complexity" evidence="1">
    <location>
        <begin position="117"/>
        <end position="131"/>
    </location>
</feature>
<dbReference type="SUPFAM" id="SSF54690">
    <property type="entry name" value="Molybdopterin synthase subunit MoaE"/>
    <property type="match status" value="2"/>
</dbReference>
<dbReference type="Pfam" id="PF02391">
    <property type="entry name" value="MoaE"/>
    <property type="match status" value="2"/>
</dbReference>
<dbReference type="InterPro" id="IPR003448">
    <property type="entry name" value="Mopterin_biosynth_MoaE"/>
</dbReference>
<name>A0A177TQ71_9BASI</name>
<gene>
    <name evidence="2" type="ORF">A4X13_0g3039</name>
</gene>
<sequence length="245" mass="25637">MSSSSFQGPPSSVSARTTTELGDVAELTYDPIDEGAVLRAVRDPGAGATCLFVGTTRDEFQGRAVSRLEYEAYSALAIKTLRDILHRARVHPYPSISTITDPTAKAHCCPPPPPPSSSLTSAAEPGASSSASEGSITKLYIVHRLGVVPVSESSIAIACSSPHRRESFAVAEWALEEVKRVVPIWKREVYADGSVAVARDGEAGKTTSGAAGLTGRVEGGRVEGEAAGGQSASKSAWKANFPLLR</sequence>
<dbReference type="Gene3D" id="3.90.1170.40">
    <property type="entry name" value="Molybdopterin biosynthesis MoaE subunit"/>
    <property type="match status" value="1"/>
</dbReference>
<comment type="caution">
    <text evidence="2">The sequence shown here is derived from an EMBL/GenBank/DDBJ whole genome shotgun (WGS) entry which is preliminary data.</text>
</comment>
<dbReference type="Proteomes" id="UP000077521">
    <property type="component" value="Unassembled WGS sequence"/>
</dbReference>
<dbReference type="AlphaFoldDB" id="A0A177TQ71"/>
<evidence type="ECO:0000313" key="2">
    <source>
        <dbReference type="EMBL" id="KAE8255446.1"/>
    </source>
</evidence>
<dbReference type="PANTHER" id="PTHR23404">
    <property type="entry name" value="MOLYBDOPTERIN SYNTHASE RELATED"/>
    <property type="match status" value="1"/>
</dbReference>
<reference evidence="2" key="1">
    <citation type="submission" date="2016-04" db="EMBL/GenBank/DDBJ databases">
        <authorList>
            <person name="Nguyen H.D."/>
            <person name="Samba Siva P."/>
            <person name="Cullis J."/>
            <person name="Levesque C.A."/>
            <person name="Hambleton S."/>
        </authorList>
    </citation>
    <scope>NUCLEOTIDE SEQUENCE</scope>
    <source>
        <strain evidence="2">DAOMC 236416</strain>
    </source>
</reference>
<accession>A0A177TQ71</accession>
<evidence type="ECO:0000313" key="3">
    <source>
        <dbReference type="Proteomes" id="UP000077521"/>
    </source>
</evidence>
<proteinExistence type="predicted"/>